<organism evidence="1 2">
    <name type="scientific">Salinactinospora qingdaonensis</name>
    <dbReference type="NCBI Taxonomy" id="702744"/>
    <lineage>
        <taxon>Bacteria</taxon>
        <taxon>Bacillati</taxon>
        <taxon>Actinomycetota</taxon>
        <taxon>Actinomycetes</taxon>
        <taxon>Streptosporangiales</taxon>
        <taxon>Nocardiopsidaceae</taxon>
        <taxon>Salinactinospora</taxon>
    </lineage>
</organism>
<dbReference type="Proteomes" id="UP001500908">
    <property type="component" value="Unassembled WGS sequence"/>
</dbReference>
<protein>
    <submittedName>
        <fullName evidence="1">Uncharacterized protein</fullName>
    </submittedName>
</protein>
<evidence type="ECO:0000313" key="2">
    <source>
        <dbReference type="Proteomes" id="UP001500908"/>
    </source>
</evidence>
<proteinExistence type="predicted"/>
<dbReference type="EMBL" id="BAABDD010000015">
    <property type="protein sequence ID" value="GAA3750930.1"/>
    <property type="molecule type" value="Genomic_DNA"/>
</dbReference>
<dbReference type="RefSeq" id="WP_344972685.1">
    <property type="nucleotide sequence ID" value="NZ_BAABDD010000015.1"/>
</dbReference>
<reference evidence="2" key="1">
    <citation type="journal article" date="2019" name="Int. J. Syst. Evol. Microbiol.">
        <title>The Global Catalogue of Microorganisms (GCM) 10K type strain sequencing project: providing services to taxonomists for standard genome sequencing and annotation.</title>
        <authorList>
            <consortium name="The Broad Institute Genomics Platform"/>
            <consortium name="The Broad Institute Genome Sequencing Center for Infectious Disease"/>
            <person name="Wu L."/>
            <person name="Ma J."/>
        </authorList>
    </citation>
    <scope>NUCLEOTIDE SEQUENCE [LARGE SCALE GENOMIC DNA]</scope>
    <source>
        <strain evidence="2">JCM 17137</strain>
    </source>
</reference>
<comment type="caution">
    <text evidence="1">The sequence shown here is derived from an EMBL/GenBank/DDBJ whole genome shotgun (WGS) entry which is preliminary data.</text>
</comment>
<sequence>MQAEISRVDVHDTLHLRFGEAPPALVGESEPALALRSRGDHTETVRVRRVQREGGHVRADLSELPLADGVWDVLLLDTEGKARPVTTADSCFSLAERAAYIEVPRQRELRVQRGATGQLRLRSAQARPYAQIEWVEVGDTHVTVSGVPAYLPQRSGRQEAHIVARQRKRPGVVTADAEFVDSTFHCRIPLRPMVDAHDFQRKHNEWDLWLSVAYAGVELRLASHADDVNGKKERVSFPGAVLDAEAGRHVRVNPYYTVYDGLSLLARAVAGGKGGKR</sequence>
<gene>
    <name evidence="1" type="ORF">GCM10022402_32560</name>
</gene>
<name>A0ABP7FZU8_9ACTN</name>
<evidence type="ECO:0000313" key="1">
    <source>
        <dbReference type="EMBL" id="GAA3750930.1"/>
    </source>
</evidence>
<accession>A0ABP7FZU8</accession>
<keyword evidence="2" id="KW-1185">Reference proteome</keyword>